<dbReference type="GO" id="GO:0016705">
    <property type="term" value="F:oxidoreductase activity, acting on paired donors, with incorporation or reduction of molecular oxygen"/>
    <property type="evidence" value="ECO:0007669"/>
    <property type="project" value="InterPro"/>
</dbReference>
<dbReference type="GO" id="GO:0005506">
    <property type="term" value="F:iron ion binding"/>
    <property type="evidence" value="ECO:0007669"/>
    <property type="project" value="InterPro"/>
</dbReference>
<evidence type="ECO:0000313" key="3">
    <source>
        <dbReference type="EMBL" id="MBB2501667.1"/>
    </source>
</evidence>
<organism evidence="3 4">
    <name type="scientific">Amycolatopsis echigonensis</name>
    <dbReference type="NCBI Taxonomy" id="2576905"/>
    <lineage>
        <taxon>Bacteria</taxon>
        <taxon>Bacillati</taxon>
        <taxon>Actinomycetota</taxon>
        <taxon>Actinomycetes</taxon>
        <taxon>Pseudonocardiales</taxon>
        <taxon>Pseudonocardiaceae</taxon>
        <taxon>Amycolatopsis</taxon>
    </lineage>
</organism>
<comment type="caution">
    <text evidence="3">The sequence shown here is derived from an EMBL/GenBank/DDBJ whole genome shotgun (WGS) entry which is preliminary data.</text>
</comment>
<dbReference type="PRINTS" id="PR00359">
    <property type="entry name" value="BP450"/>
</dbReference>
<comment type="similarity">
    <text evidence="1 2">Belongs to the cytochrome P450 family.</text>
</comment>
<dbReference type="Gene3D" id="1.10.630.10">
    <property type="entry name" value="Cytochrome P450"/>
    <property type="match status" value="1"/>
</dbReference>
<evidence type="ECO:0000313" key="4">
    <source>
        <dbReference type="Proteomes" id="UP000550260"/>
    </source>
</evidence>
<dbReference type="InterPro" id="IPR002397">
    <property type="entry name" value="Cyt_P450_B"/>
</dbReference>
<dbReference type="PANTHER" id="PTHR46696:SF6">
    <property type="entry name" value="P450, PUTATIVE (EUROFUNG)-RELATED"/>
    <property type="match status" value="1"/>
</dbReference>
<dbReference type="PANTHER" id="PTHR46696">
    <property type="entry name" value="P450, PUTATIVE (EUROFUNG)-RELATED"/>
    <property type="match status" value="1"/>
</dbReference>
<protein>
    <submittedName>
        <fullName evidence="3">Cytochrome P450</fullName>
    </submittedName>
</protein>
<dbReference type="SUPFAM" id="SSF48264">
    <property type="entry name" value="Cytochrome P450"/>
    <property type="match status" value="1"/>
</dbReference>
<reference evidence="3 4" key="1">
    <citation type="submission" date="2020-08" db="EMBL/GenBank/DDBJ databases">
        <title>Amycolatopsis echigonensis JCM 21831.</title>
        <authorList>
            <person name="Tedsree N."/>
            <person name="Kuncharoen N."/>
            <person name="Likhitwitayawuid K."/>
            <person name="Tanasupawat S."/>
        </authorList>
    </citation>
    <scope>NUCLEOTIDE SEQUENCE [LARGE SCALE GENOMIC DNA]</scope>
    <source>
        <strain evidence="3 4">JCM 21831</strain>
    </source>
</reference>
<accession>A0A8E1W0E2</accession>
<dbReference type="EMBL" id="JACJHR010000030">
    <property type="protein sequence ID" value="MBB2501667.1"/>
    <property type="molecule type" value="Genomic_DNA"/>
</dbReference>
<dbReference type="PROSITE" id="PS00086">
    <property type="entry name" value="CYTOCHROME_P450"/>
    <property type="match status" value="1"/>
</dbReference>
<proteinExistence type="inferred from homology"/>
<sequence>MTRSPERRIPAEVDFDHLDPAVAEDVYARLGVIRRLCPVAKSSAHGGFHLLTGYDEIREAAGHGEIFSSYVHGLGAADVVAEEAGSDGNPPPRAPLFEFDGQAHMAWRRILRPYFTPTAAKEHESLIRRLCRETLTGFAKQGRADLVTAYTQVVPPLVVAALLGVPESGRELLAEHAKRLVAAESREEAEKRGREYAKLLLGHIRERAGVPRDDMLSDVIHADLGAPVSERQVLRFAALMVAAGQLTTTDAAATMALLLAENPDLRDRARDSPKVLEEFIEEAVRYEPAVAATGRAVTRPTTLGGVRLDAGDRVLLAWGSANRDERHFSDGDVFRPERGRTRPAHLGWGAGAHRCLGRHLARLELRVMLQELLAALPNLRLQADAQPRRTYGVIRGVREVAVEWETTS</sequence>
<keyword evidence="2" id="KW-0503">Monooxygenase</keyword>
<keyword evidence="2" id="KW-0349">Heme</keyword>
<evidence type="ECO:0000256" key="1">
    <source>
        <dbReference type="ARBA" id="ARBA00010617"/>
    </source>
</evidence>
<keyword evidence="2" id="KW-0560">Oxidoreductase</keyword>
<dbReference type="InterPro" id="IPR001128">
    <property type="entry name" value="Cyt_P450"/>
</dbReference>
<evidence type="ECO:0000256" key="2">
    <source>
        <dbReference type="RuleBase" id="RU000461"/>
    </source>
</evidence>
<dbReference type="GO" id="GO:0020037">
    <property type="term" value="F:heme binding"/>
    <property type="evidence" value="ECO:0007669"/>
    <property type="project" value="InterPro"/>
</dbReference>
<dbReference type="InterPro" id="IPR036396">
    <property type="entry name" value="Cyt_P450_sf"/>
</dbReference>
<dbReference type="InterPro" id="IPR017972">
    <property type="entry name" value="Cyt_P450_CS"/>
</dbReference>
<gene>
    <name evidence="3" type="ORF">H5411_21330</name>
</gene>
<dbReference type="AlphaFoldDB" id="A0A8E1W0E2"/>
<dbReference type="Proteomes" id="UP000550260">
    <property type="component" value="Unassembled WGS sequence"/>
</dbReference>
<keyword evidence="2" id="KW-0408">Iron</keyword>
<keyword evidence="2" id="KW-0479">Metal-binding</keyword>
<dbReference type="Pfam" id="PF00067">
    <property type="entry name" value="p450"/>
    <property type="match status" value="1"/>
</dbReference>
<name>A0A8E1W0E2_9PSEU</name>
<dbReference type="GO" id="GO:0004497">
    <property type="term" value="F:monooxygenase activity"/>
    <property type="evidence" value="ECO:0007669"/>
    <property type="project" value="UniProtKB-KW"/>
</dbReference>